<dbReference type="PROSITE" id="PS51078">
    <property type="entry name" value="ICLR_ED"/>
    <property type="match status" value="1"/>
</dbReference>
<evidence type="ECO:0000256" key="3">
    <source>
        <dbReference type="ARBA" id="ARBA00023163"/>
    </source>
</evidence>
<keyword evidence="2" id="KW-0238">DNA-binding</keyword>
<dbReference type="Gene3D" id="3.30.450.40">
    <property type="match status" value="1"/>
</dbReference>
<proteinExistence type="predicted"/>
<protein>
    <submittedName>
        <fullName evidence="6">IclR family transcriptional regulator</fullName>
    </submittedName>
</protein>
<dbReference type="InterPro" id="IPR005471">
    <property type="entry name" value="Tscrpt_reg_IclR_N"/>
</dbReference>
<dbReference type="PANTHER" id="PTHR30136">
    <property type="entry name" value="HELIX-TURN-HELIX TRANSCRIPTIONAL REGULATOR, ICLR FAMILY"/>
    <property type="match status" value="1"/>
</dbReference>
<name>A0ABS2A4D3_9ACTN</name>
<reference evidence="6 7" key="1">
    <citation type="submission" date="2021-01" db="EMBL/GenBank/DDBJ databases">
        <title>Actinoplanes sp. nov. LDG1-06 isolated from lichen.</title>
        <authorList>
            <person name="Saeng-In P."/>
            <person name="Phongsopitanun W."/>
            <person name="Kanchanasin P."/>
            <person name="Yuki M."/>
            <person name="Kudo T."/>
            <person name="Ohkuma M."/>
            <person name="Tanasupawat S."/>
        </authorList>
    </citation>
    <scope>NUCLEOTIDE SEQUENCE [LARGE SCALE GENOMIC DNA]</scope>
    <source>
        <strain evidence="6 7">LDG1-06</strain>
    </source>
</reference>
<dbReference type="PANTHER" id="PTHR30136:SF24">
    <property type="entry name" value="HTH-TYPE TRANSCRIPTIONAL REPRESSOR ALLR"/>
    <property type="match status" value="1"/>
</dbReference>
<dbReference type="InterPro" id="IPR036390">
    <property type="entry name" value="WH_DNA-bd_sf"/>
</dbReference>
<dbReference type="Pfam" id="PF09339">
    <property type="entry name" value="HTH_IclR"/>
    <property type="match status" value="1"/>
</dbReference>
<feature type="domain" description="IclR-ED" evidence="5">
    <location>
        <begin position="67"/>
        <end position="253"/>
    </location>
</feature>
<dbReference type="InterPro" id="IPR050707">
    <property type="entry name" value="HTH_MetabolicPath_Reg"/>
</dbReference>
<dbReference type="PROSITE" id="PS51077">
    <property type="entry name" value="HTH_ICLR"/>
    <property type="match status" value="1"/>
</dbReference>
<evidence type="ECO:0000259" key="4">
    <source>
        <dbReference type="PROSITE" id="PS51077"/>
    </source>
</evidence>
<evidence type="ECO:0000256" key="1">
    <source>
        <dbReference type="ARBA" id="ARBA00023015"/>
    </source>
</evidence>
<keyword evidence="3" id="KW-0804">Transcription</keyword>
<sequence length="255" mass="27864">MQHHPPSVLGKAFLLFGAFDGARTTLGLTDLSRRSGVPKATAYRLAQELVDLNLLERVEAGYQLGWRMYELGQLVPGPANLRHLARPVLMDLHSATRAVVHLAVPHGFDTLYLERLAGRRDARLHTAVGNRIPLWFAASGKLFIAHSADAEHLLTALDRDGVPPRTSHSVRTAAQLRPQIAAIRERRWAVEQEECVEGYKSYAVPVTVSGPHQVVAAVSATLPLARRDDQPVIRALWATAAHISRSLEASLAVAG</sequence>
<evidence type="ECO:0000256" key="2">
    <source>
        <dbReference type="ARBA" id="ARBA00023125"/>
    </source>
</evidence>
<dbReference type="EMBL" id="JAENHP010000001">
    <property type="protein sequence ID" value="MBM2614710.1"/>
    <property type="molecule type" value="Genomic_DNA"/>
</dbReference>
<dbReference type="InterPro" id="IPR014757">
    <property type="entry name" value="Tscrpt_reg_IclR_C"/>
</dbReference>
<dbReference type="Proteomes" id="UP000632138">
    <property type="component" value="Unassembled WGS sequence"/>
</dbReference>
<evidence type="ECO:0000259" key="5">
    <source>
        <dbReference type="PROSITE" id="PS51078"/>
    </source>
</evidence>
<dbReference type="InterPro" id="IPR036388">
    <property type="entry name" value="WH-like_DNA-bd_sf"/>
</dbReference>
<dbReference type="Pfam" id="PF01614">
    <property type="entry name" value="IclR_C"/>
    <property type="match status" value="1"/>
</dbReference>
<keyword evidence="1" id="KW-0805">Transcription regulation</keyword>
<evidence type="ECO:0000313" key="6">
    <source>
        <dbReference type="EMBL" id="MBM2614710.1"/>
    </source>
</evidence>
<dbReference type="SMART" id="SM00346">
    <property type="entry name" value="HTH_ICLR"/>
    <property type="match status" value="1"/>
</dbReference>
<feature type="domain" description="HTH iclR-type" evidence="4">
    <location>
        <begin position="6"/>
        <end position="66"/>
    </location>
</feature>
<evidence type="ECO:0000313" key="7">
    <source>
        <dbReference type="Proteomes" id="UP000632138"/>
    </source>
</evidence>
<gene>
    <name evidence="6" type="ORF">JIG36_03970</name>
</gene>
<dbReference type="RefSeq" id="WP_203374579.1">
    <property type="nucleotide sequence ID" value="NZ_JAENHP010000001.1"/>
</dbReference>
<keyword evidence="7" id="KW-1185">Reference proteome</keyword>
<accession>A0ABS2A4D3</accession>
<dbReference type="InterPro" id="IPR029016">
    <property type="entry name" value="GAF-like_dom_sf"/>
</dbReference>
<organism evidence="6 7">
    <name type="scientific">Paractinoplanes ovalisporus</name>
    <dbReference type="NCBI Taxonomy" id="2810368"/>
    <lineage>
        <taxon>Bacteria</taxon>
        <taxon>Bacillati</taxon>
        <taxon>Actinomycetota</taxon>
        <taxon>Actinomycetes</taxon>
        <taxon>Micromonosporales</taxon>
        <taxon>Micromonosporaceae</taxon>
        <taxon>Paractinoplanes</taxon>
    </lineage>
</organism>
<comment type="caution">
    <text evidence="6">The sequence shown here is derived from an EMBL/GenBank/DDBJ whole genome shotgun (WGS) entry which is preliminary data.</text>
</comment>
<dbReference type="SUPFAM" id="SSF55781">
    <property type="entry name" value="GAF domain-like"/>
    <property type="match status" value="1"/>
</dbReference>
<dbReference type="SUPFAM" id="SSF46785">
    <property type="entry name" value="Winged helix' DNA-binding domain"/>
    <property type="match status" value="1"/>
</dbReference>
<dbReference type="Gene3D" id="1.10.10.10">
    <property type="entry name" value="Winged helix-like DNA-binding domain superfamily/Winged helix DNA-binding domain"/>
    <property type="match status" value="1"/>
</dbReference>